<evidence type="ECO:0000313" key="2">
    <source>
        <dbReference type="Proteomes" id="UP000828048"/>
    </source>
</evidence>
<dbReference type="EMBL" id="CM037152">
    <property type="protein sequence ID" value="KAH7833967.1"/>
    <property type="molecule type" value="Genomic_DNA"/>
</dbReference>
<keyword evidence="2" id="KW-1185">Reference proteome</keyword>
<reference evidence="1 2" key="1">
    <citation type="journal article" date="2021" name="Hortic Res">
        <title>High-quality reference genome and annotation aids understanding of berry development for evergreen blueberry (Vaccinium darrowii).</title>
        <authorList>
            <person name="Yu J."/>
            <person name="Hulse-Kemp A.M."/>
            <person name="Babiker E."/>
            <person name="Staton M."/>
        </authorList>
    </citation>
    <scope>NUCLEOTIDE SEQUENCE [LARGE SCALE GENOMIC DNA]</scope>
    <source>
        <strain evidence="2">cv. NJ 8807/NJ 8810</strain>
        <tissue evidence="1">Young leaf</tissue>
    </source>
</reference>
<gene>
    <name evidence="1" type="ORF">Vadar_011501</name>
</gene>
<organism evidence="1 2">
    <name type="scientific">Vaccinium darrowii</name>
    <dbReference type="NCBI Taxonomy" id="229202"/>
    <lineage>
        <taxon>Eukaryota</taxon>
        <taxon>Viridiplantae</taxon>
        <taxon>Streptophyta</taxon>
        <taxon>Embryophyta</taxon>
        <taxon>Tracheophyta</taxon>
        <taxon>Spermatophyta</taxon>
        <taxon>Magnoliopsida</taxon>
        <taxon>eudicotyledons</taxon>
        <taxon>Gunneridae</taxon>
        <taxon>Pentapetalae</taxon>
        <taxon>asterids</taxon>
        <taxon>Ericales</taxon>
        <taxon>Ericaceae</taxon>
        <taxon>Vaccinioideae</taxon>
        <taxon>Vaccinieae</taxon>
        <taxon>Vaccinium</taxon>
    </lineage>
</organism>
<proteinExistence type="predicted"/>
<name>A0ACB7WZP4_9ERIC</name>
<comment type="caution">
    <text evidence="1">The sequence shown here is derived from an EMBL/GenBank/DDBJ whole genome shotgun (WGS) entry which is preliminary data.</text>
</comment>
<evidence type="ECO:0000313" key="1">
    <source>
        <dbReference type="EMBL" id="KAH7833967.1"/>
    </source>
</evidence>
<protein>
    <submittedName>
        <fullName evidence="1">Uncharacterized protein</fullName>
    </submittedName>
</protein>
<accession>A0ACB7WZP4</accession>
<sequence length="286" mass="31902">MCFVWTLDKHFYELEGDAKLYLVIILLYAGLHIVSSMGNFGSEMCAEILHILIALLILLSLFLFPPTLLQLNHFLGAVTYPLSDGCFGPSTSELLEVIKIADHERRMEGHRLISVQNLLFGLSHSRVSDCVQEILNDRGMKPSTLATFGIYKLSRDAANLIGDAEVGLEHVVLAIFFGKQENIDAMTERSSLFFGDTWDAELLKCLRNSNTKCIASSLTESNVLDGFLPEDCRDGCNVTCEIGVLVTRLLEALDNDWNLLAIREATRRGYLQKKTRGSLREPCGLL</sequence>
<dbReference type="Proteomes" id="UP000828048">
    <property type="component" value="Chromosome 2"/>
</dbReference>